<sequence>MTTHHIRLAFDLMGDLFPDETSKEVASYLNRKGPLPFALLVRDLNIPAVNIARSLATLAIHDIIECHEDARTNSKRILYAFNLKRTLYILHYSKCIHCARQLYGFDGELIIEELLLNGKQRMSTLLVTVYERLIKAGKDPQIHSLQSIKESFKLLVSAQFLQRITINETKSNISTVVEESLTNLVQIPEITQEGWKYLLSSQQDESNEPSTKKFKSTKLIFGDEKIFWKVNFQRFFAYLRDQELIQAFTNRIDQNAGEIVRTILRLTEVKPSPERTIPISFIEIAKTMATAGLQMNEDLLQKYINLIMDDVNNCVVKVGDQGRGTYIVDFQKALSGLTKAHIQSFLRERFGSNALRIYNMLEERGCLSQKQVIEDMAMINAKEAQQYVYSMFIDGMLTLEELSKANDFNPTRTFYFFRVNLYNGVLSLLDHSYKTMSNLMQRHQFERERHRKLIDKRDKVDAIIHSLREQNGEEEQIKEVEDILSPMEKEQIQKLDAAFRKIDLAQLQLTETILLLEMYLSISNSTAPVQKKTGSKAVAEKLLETTVQR</sequence>
<dbReference type="Pfam" id="PF20912">
    <property type="entry name" value="RPC3_helical"/>
    <property type="match status" value="1"/>
</dbReference>
<dbReference type="GO" id="GO:0003697">
    <property type="term" value="F:single-stranded DNA binding"/>
    <property type="evidence" value="ECO:0007669"/>
    <property type="project" value="UniProtKB-UniRule"/>
</dbReference>
<keyword evidence="4 5" id="KW-0539">Nucleus</keyword>
<comment type="caution">
    <text evidence="8">The sequence shown here is derived from an EMBL/GenBank/DDBJ whole genome shotgun (WGS) entry which is preliminary data.</text>
</comment>
<evidence type="ECO:0000256" key="1">
    <source>
        <dbReference type="ARBA" id="ARBA00004123"/>
    </source>
</evidence>
<evidence type="ECO:0000259" key="6">
    <source>
        <dbReference type="Pfam" id="PF05645"/>
    </source>
</evidence>
<evidence type="ECO:0000256" key="5">
    <source>
        <dbReference type="RuleBase" id="RU367076"/>
    </source>
</evidence>
<dbReference type="Proteomes" id="UP000663854">
    <property type="component" value="Unassembled WGS sequence"/>
</dbReference>
<feature type="domain" description="DNA-directed RNA polymerase III subunit RPC3 winged-helix" evidence="7">
    <location>
        <begin position="342"/>
        <end position="419"/>
    </location>
</feature>
<gene>
    <name evidence="8" type="ORF">PYM288_LOCUS2073</name>
</gene>
<feature type="domain" description="RNA polymerase III Rpc82 C -terminal" evidence="6">
    <location>
        <begin position="168"/>
        <end position="335"/>
    </location>
</feature>
<evidence type="ECO:0000259" key="7">
    <source>
        <dbReference type="Pfam" id="PF22536"/>
    </source>
</evidence>
<dbReference type="PANTHER" id="PTHR12949">
    <property type="entry name" value="RNA POLYMERASE III DNA DIRECTED -RELATED"/>
    <property type="match status" value="1"/>
</dbReference>
<evidence type="ECO:0000313" key="8">
    <source>
        <dbReference type="EMBL" id="CAF0750740.1"/>
    </source>
</evidence>
<evidence type="ECO:0000256" key="4">
    <source>
        <dbReference type="ARBA" id="ARBA00023242"/>
    </source>
</evidence>
<dbReference type="PANTHER" id="PTHR12949:SF0">
    <property type="entry name" value="DNA-DIRECTED RNA POLYMERASE III SUBUNIT RPC3"/>
    <property type="match status" value="1"/>
</dbReference>
<dbReference type="Pfam" id="PF05645">
    <property type="entry name" value="RNA_pol_Rpc82"/>
    <property type="match status" value="1"/>
</dbReference>
<comment type="subcellular location">
    <subcellularLocation>
        <location evidence="1 5">Nucleus</location>
    </subcellularLocation>
</comment>
<comment type="similarity">
    <text evidence="5">Belongs to the eukaryotic RPC3/POLR3C RNA polymerase subunit family.</text>
</comment>
<reference evidence="8" key="1">
    <citation type="submission" date="2021-02" db="EMBL/GenBank/DDBJ databases">
        <authorList>
            <person name="Nowell W R."/>
        </authorList>
    </citation>
    <scope>NUCLEOTIDE SEQUENCE</scope>
</reference>
<dbReference type="Gene3D" id="1.10.10.10">
    <property type="entry name" value="Winged helix-like DNA-binding domain superfamily/Winged helix DNA-binding domain"/>
    <property type="match status" value="4"/>
</dbReference>
<accession>A0A813PLX9</accession>
<dbReference type="GO" id="GO:0006351">
    <property type="term" value="P:DNA-templated transcription"/>
    <property type="evidence" value="ECO:0007669"/>
    <property type="project" value="InterPro"/>
</dbReference>
<evidence type="ECO:0000256" key="3">
    <source>
        <dbReference type="ARBA" id="ARBA00023163"/>
    </source>
</evidence>
<protein>
    <recommendedName>
        <fullName evidence="5">DNA-directed RNA polymerase III subunit RPC3</fullName>
        <shortName evidence="5">RNA polymerase III subunit C3</shortName>
    </recommendedName>
</protein>
<keyword evidence="3 5" id="KW-0804">Transcription</keyword>
<dbReference type="InterPro" id="IPR055207">
    <property type="entry name" value="POLR3C_WHD"/>
</dbReference>
<dbReference type="AlphaFoldDB" id="A0A813PLX9"/>
<name>A0A813PLX9_9BILA</name>
<comment type="subunit">
    <text evidence="5">Component of the RNA polymerase III (Pol III) complex consisting of 17 subunits.</text>
</comment>
<evidence type="ECO:0000313" key="9">
    <source>
        <dbReference type="Proteomes" id="UP000663854"/>
    </source>
</evidence>
<proteinExistence type="inferred from homology"/>
<organism evidence="8 9">
    <name type="scientific">Rotaria sordida</name>
    <dbReference type="NCBI Taxonomy" id="392033"/>
    <lineage>
        <taxon>Eukaryota</taxon>
        <taxon>Metazoa</taxon>
        <taxon>Spiralia</taxon>
        <taxon>Gnathifera</taxon>
        <taxon>Rotifera</taxon>
        <taxon>Eurotatoria</taxon>
        <taxon>Bdelloidea</taxon>
        <taxon>Philodinida</taxon>
        <taxon>Philodinidae</taxon>
        <taxon>Rotaria</taxon>
    </lineage>
</organism>
<evidence type="ECO:0000256" key="2">
    <source>
        <dbReference type="ARBA" id="ARBA00022478"/>
    </source>
</evidence>
<keyword evidence="2 5" id="KW-0240">DNA-directed RNA polymerase</keyword>
<dbReference type="InterPro" id="IPR039748">
    <property type="entry name" value="RPC3"/>
</dbReference>
<dbReference type="InterPro" id="IPR008806">
    <property type="entry name" value="RNA_pol_III_Rpc82_C"/>
</dbReference>
<dbReference type="InterPro" id="IPR036388">
    <property type="entry name" value="WH-like_DNA-bd_sf"/>
</dbReference>
<dbReference type="GO" id="GO:0005666">
    <property type="term" value="C:RNA polymerase III complex"/>
    <property type="evidence" value="ECO:0007669"/>
    <property type="project" value="UniProtKB-UniRule"/>
</dbReference>
<comment type="function">
    <text evidence="5">DNA-dependent RNA polymerase catalyzes the transcription of DNA into RNA using the four ribonucleoside triphosphates as substrates. Specific core component of RNA polymerase III which synthesizes small RNAs, such as 5S rRNA and tRNAs.</text>
</comment>
<dbReference type="Gene3D" id="6.10.140.1450">
    <property type="match status" value="1"/>
</dbReference>
<dbReference type="Pfam" id="PF22536">
    <property type="entry name" value="WHD_POLR3C"/>
    <property type="match status" value="1"/>
</dbReference>
<dbReference type="EMBL" id="CAJNOH010000013">
    <property type="protein sequence ID" value="CAF0750740.1"/>
    <property type="molecule type" value="Genomic_DNA"/>
</dbReference>